<evidence type="ECO:0008006" key="3">
    <source>
        <dbReference type="Google" id="ProtNLM"/>
    </source>
</evidence>
<feature type="non-terminal residue" evidence="1">
    <location>
        <position position="216"/>
    </location>
</feature>
<accession>A0ABC9U1M5</accession>
<protein>
    <recommendedName>
        <fullName evidence="3">Hep/Hag repeat protein</fullName>
    </recommendedName>
</protein>
<proteinExistence type="predicted"/>
<dbReference type="EMBL" id="AWSU01000074">
    <property type="protein sequence ID" value="ERI79385.1"/>
    <property type="molecule type" value="Genomic_DNA"/>
</dbReference>
<reference evidence="1 2" key="1">
    <citation type="submission" date="2013-07" db="EMBL/GenBank/DDBJ databases">
        <authorList>
            <person name="Weinstock G."/>
            <person name="Sodergren E."/>
            <person name="Wylie T."/>
            <person name="Fulton L."/>
            <person name="Fulton R."/>
            <person name="Fronick C."/>
            <person name="O'Laughlin M."/>
            <person name="Godfrey J."/>
            <person name="Miner T."/>
            <person name="Herter B."/>
            <person name="Appelbaum E."/>
            <person name="Cordes M."/>
            <person name="Lek S."/>
            <person name="Wollam A."/>
            <person name="Pepin K.H."/>
            <person name="Palsikar V.B."/>
            <person name="Mitreva M."/>
            <person name="Wilson R.K."/>
        </authorList>
    </citation>
    <scope>NUCLEOTIDE SEQUENCE [LARGE SCALE GENOMIC DNA]</scope>
    <source>
        <strain evidence="1 2">ATCC 14940</strain>
    </source>
</reference>
<dbReference type="Proteomes" id="UP000016491">
    <property type="component" value="Unassembled WGS sequence"/>
</dbReference>
<sequence>MSKIWMPGGAGGGAGSDECTLVKANVPTGLKAVTADSDDEAVEGTLDTETTLADSQALSGQTFLKFNPVTKLFERRVGGMTNRGAVTQELGAGGSYTIPDGFHNGSGKVTAKSLASQTPGDSAAGHILAGRTAWVNGSKITGTIPTQGAATITPGTSAKTAIAAGRYASGDITVAGSSTLVASNIKKGVTIFGVTGTFEGYVSDTLYFYNSGTWSN</sequence>
<organism evidence="1 2">
    <name type="scientific">[Clostridium] symbiosum ATCC 14940</name>
    <dbReference type="NCBI Taxonomy" id="411472"/>
    <lineage>
        <taxon>Bacteria</taxon>
        <taxon>Bacillati</taxon>
        <taxon>Bacillota</taxon>
        <taxon>Clostridia</taxon>
        <taxon>Lachnospirales</taxon>
        <taxon>Lachnospiraceae</taxon>
        <taxon>Otoolea</taxon>
    </lineage>
</organism>
<name>A0ABC9U1M5_CLOSY</name>
<evidence type="ECO:0000313" key="2">
    <source>
        <dbReference type="Proteomes" id="UP000016491"/>
    </source>
</evidence>
<comment type="caution">
    <text evidence="1">The sequence shown here is derived from an EMBL/GenBank/DDBJ whole genome shotgun (WGS) entry which is preliminary data.</text>
</comment>
<evidence type="ECO:0000313" key="1">
    <source>
        <dbReference type="EMBL" id="ERI79385.1"/>
    </source>
</evidence>
<gene>
    <name evidence="1" type="ORF">CLOSYM_00924</name>
</gene>
<dbReference type="AlphaFoldDB" id="A0ABC9U1M5"/>